<proteinExistence type="predicted"/>
<dbReference type="PANTHER" id="PTHR30383:SF27">
    <property type="entry name" value="SPORE GERMINATION LIPASE LIPC"/>
    <property type="match status" value="1"/>
</dbReference>
<dbReference type="Gene3D" id="3.40.50.1110">
    <property type="entry name" value="SGNH hydrolase"/>
    <property type="match status" value="1"/>
</dbReference>
<dbReference type="Proteomes" id="UP000500890">
    <property type="component" value="Chromosome"/>
</dbReference>
<dbReference type="RefSeq" id="WP_166008008.1">
    <property type="nucleotide sequence ID" value="NZ_CP049886.1"/>
</dbReference>
<dbReference type="InterPro" id="IPR051532">
    <property type="entry name" value="Ester_Hydrolysis_Enzymes"/>
</dbReference>
<gene>
    <name evidence="3" type="ORF">G7081_05780</name>
</gene>
<dbReference type="SUPFAM" id="SSF52266">
    <property type="entry name" value="SGNH hydrolase"/>
    <property type="match status" value="1"/>
</dbReference>
<dbReference type="KEGG" id="vah:G7081_05780"/>
<dbReference type="Pfam" id="PF13472">
    <property type="entry name" value="Lipase_GDSL_2"/>
    <property type="match status" value="1"/>
</dbReference>
<feature type="transmembrane region" description="Helical" evidence="1">
    <location>
        <begin position="12"/>
        <end position="29"/>
    </location>
</feature>
<reference evidence="3 4" key="1">
    <citation type="submission" date="2020-03" db="EMBL/GenBank/DDBJ databases">
        <title>Vagococcus sp. nov., isolated from beetles.</title>
        <authorList>
            <person name="Hyun D.-W."/>
            <person name="Bae J.-W."/>
        </authorList>
    </citation>
    <scope>NUCLEOTIDE SEQUENCE [LARGE SCALE GENOMIC DNA]</scope>
    <source>
        <strain evidence="3 4">HDW17A</strain>
    </source>
</reference>
<keyword evidence="1" id="KW-0812">Transmembrane</keyword>
<sequence length="294" mass="33082">MTKLKHYKKEILSFLIPAIVVCAVLLLVIPKAQPLLGKVSKEKQPDTKVEFVAIGDSLTEGVGDTTEEGGYVPLLKKALIEETVLKSVGTENFGKKGDTTKQIIDRIGSDLGIQKAIKSADFITLTVGGNDLMAVITKELTNHLDKETFVEPGKKYIADLTELYEMIRQFNPNAPIYQLGIYNPFNLSFSDISEFKDIVTNWDKQAQAAMEKQKNIHFVEINEELSNGRNDLKEDTKKEGNSQEFSIDTLKEEETKNNLISTEDNFHPNNLGYQLIANRFKEVIVKNTPEWDVK</sequence>
<evidence type="ECO:0000313" key="3">
    <source>
        <dbReference type="EMBL" id="QIL46620.1"/>
    </source>
</evidence>
<name>A0A6G8ANS3_9ENTE</name>
<keyword evidence="1" id="KW-1133">Transmembrane helix</keyword>
<dbReference type="EMBL" id="CP049886">
    <property type="protein sequence ID" value="QIL46620.1"/>
    <property type="molecule type" value="Genomic_DNA"/>
</dbReference>
<dbReference type="GO" id="GO:0004622">
    <property type="term" value="F:phosphatidylcholine lysophospholipase activity"/>
    <property type="evidence" value="ECO:0007669"/>
    <property type="project" value="TreeGrafter"/>
</dbReference>
<protein>
    <submittedName>
        <fullName evidence="3">Lipase</fullName>
    </submittedName>
</protein>
<accession>A0A6G8ANS3</accession>
<dbReference type="AlphaFoldDB" id="A0A6G8ANS3"/>
<evidence type="ECO:0000259" key="2">
    <source>
        <dbReference type="Pfam" id="PF13472"/>
    </source>
</evidence>
<evidence type="ECO:0000256" key="1">
    <source>
        <dbReference type="SAM" id="Phobius"/>
    </source>
</evidence>
<evidence type="ECO:0000313" key="4">
    <source>
        <dbReference type="Proteomes" id="UP000500890"/>
    </source>
</evidence>
<keyword evidence="1" id="KW-0472">Membrane</keyword>
<dbReference type="InterPro" id="IPR013830">
    <property type="entry name" value="SGNH_hydro"/>
</dbReference>
<organism evidence="3 4">
    <name type="scientific">Vagococcus coleopterorum</name>
    <dbReference type="NCBI Taxonomy" id="2714946"/>
    <lineage>
        <taxon>Bacteria</taxon>
        <taxon>Bacillati</taxon>
        <taxon>Bacillota</taxon>
        <taxon>Bacilli</taxon>
        <taxon>Lactobacillales</taxon>
        <taxon>Enterococcaceae</taxon>
        <taxon>Vagococcus</taxon>
    </lineage>
</organism>
<keyword evidence="4" id="KW-1185">Reference proteome</keyword>
<feature type="domain" description="SGNH hydrolase-type esterase" evidence="2">
    <location>
        <begin position="53"/>
        <end position="275"/>
    </location>
</feature>
<dbReference type="PANTHER" id="PTHR30383">
    <property type="entry name" value="THIOESTERASE 1/PROTEASE 1/LYSOPHOSPHOLIPASE L1"/>
    <property type="match status" value="1"/>
</dbReference>
<dbReference type="InterPro" id="IPR036514">
    <property type="entry name" value="SGNH_hydro_sf"/>
</dbReference>